<accession>A0A3N4K737</accession>
<protein>
    <submittedName>
        <fullName evidence="2">Uncharacterized protein</fullName>
    </submittedName>
</protein>
<feature type="compositionally biased region" description="Low complexity" evidence="1">
    <location>
        <begin position="1"/>
        <end position="17"/>
    </location>
</feature>
<dbReference type="AlphaFoldDB" id="A0A3N4K737"/>
<sequence length="144" mass="15294">MNKQHTSAPSTSAPSTPQRRHFFPATTPRCLPDTTPHRFTPHITPLKMPPIRPLPSAVRGAASGERVRQLKVPPVRMMGLVGMSGLGCGVTVRRGRGRGSARWVERGEGRGGLVAGAVAGARAGVESGVDLDDRGRVEVASEER</sequence>
<feature type="region of interest" description="Disordered" evidence="1">
    <location>
        <begin position="124"/>
        <end position="144"/>
    </location>
</feature>
<keyword evidence="3" id="KW-1185">Reference proteome</keyword>
<proteinExistence type="predicted"/>
<name>A0A3N4K737_9PEZI</name>
<gene>
    <name evidence="2" type="ORF">P167DRAFT_610124</name>
</gene>
<reference evidence="2 3" key="1">
    <citation type="journal article" date="2018" name="Nat. Ecol. Evol.">
        <title>Pezizomycetes genomes reveal the molecular basis of ectomycorrhizal truffle lifestyle.</title>
        <authorList>
            <person name="Murat C."/>
            <person name="Payen T."/>
            <person name="Noel B."/>
            <person name="Kuo A."/>
            <person name="Morin E."/>
            <person name="Chen J."/>
            <person name="Kohler A."/>
            <person name="Krizsan K."/>
            <person name="Balestrini R."/>
            <person name="Da Silva C."/>
            <person name="Montanini B."/>
            <person name="Hainaut M."/>
            <person name="Levati E."/>
            <person name="Barry K.W."/>
            <person name="Belfiori B."/>
            <person name="Cichocki N."/>
            <person name="Clum A."/>
            <person name="Dockter R.B."/>
            <person name="Fauchery L."/>
            <person name="Guy J."/>
            <person name="Iotti M."/>
            <person name="Le Tacon F."/>
            <person name="Lindquist E.A."/>
            <person name="Lipzen A."/>
            <person name="Malagnac F."/>
            <person name="Mello A."/>
            <person name="Molinier V."/>
            <person name="Miyauchi S."/>
            <person name="Poulain J."/>
            <person name="Riccioni C."/>
            <person name="Rubini A."/>
            <person name="Sitrit Y."/>
            <person name="Splivallo R."/>
            <person name="Traeger S."/>
            <person name="Wang M."/>
            <person name="Zifcakova L."/>
            <person name="Wipf D."/>
            <person name="Zambonelli A."/>
            <person name="Paolocci F."/>
            <person name="Nowrousian M."/>
            <person name="Ottonello S."/>
            <person name="Baldrian P."/>
            <person name="Spatafora J.W."/>
            <person name="Henrissat B."/>
            <person name="Nagy L.G."/>
            <person name="Aury J.M."/>
            <person name="Wincker P."/>
            <person name="Grigoriev I.V."/>
            <person name="Bonfante P."/>
            <person name="Martin F.M."/>
        </authorList>
    </citation>
    <scope>NUCLEOTIDE SEQUENCE [LARGE SCALE GENOMIC DNA]</scope>
    <source>
        <strain evidence="2 3">CCBAS932</strain>
    </source>
</reference>
<evidence type="ECO:0000313" key="3">
    <source>
        <dbReference type="Proteomes" id="UP000277580"/>
    </source>
</evidence>
<organism evidence="2 3">
    <name type="scientific">Morchella conica CCBAS932</name>
    <dbReference type="NCBI Taxonomy" id="1392247"/>
    <lineage>
        <taxon>Eukaryota</taxon>
        <taxon>Fungi</taxon>
        <taxon>Dikarya</taxon>
        <taxon>Ascomycota</taxon>
        <taxon>Pezizomycotina</taxon>
        <taxon>Pezizomycetes</taxon>
        <taxon>Pezizales</taxon>
        <taxon>Morchellaceae</taxon>
        <taxon>Morchella</taxon>
    </lineage>
</organism>
<dbReference type="InParanoid" id="A0A3N4K737"/>
<evidence type="ECO:0000313" key="2">
    <source>
        <dbReference type="EMBL" id="RPB06367.1"/>
    </source>
</evidence>
<evidence type="ECO:0000256" key="1">
    <source>
        <dbReference type="SAM" id="MobiDB-lite"/>
    </source>
</evidence>
<dbReference type="Proteomes" id="UP000277580">
    <property type="component" value="Unassembled WGS sequence"/>
</dbReference>
<feature type="region of interest" description="Disordered" evidence="1">
    <location>
        <begin position="1"/>
        <end position="55"/>
    </location>
</feature>
<dbReference type="EMBL" id="ML119404">
    <property type="protein sequence ID" value="RPB06367.1"/>
    <property type="molecule type" value="Genomic_DNA"/>
</dbReference>
<feature type="compositionally biased region" description="Basic and acidic residues" evidence="1">
    <location>
        <begin position="131"/>
        <end position="144"/>
    </location>
</feature>